<evidence type="ECO:0000259" key="10">
    <source>
        <dbReference type="Pfam" id="PF00155"/>
    </source>
</evidence>
<dbReference type="PRINTS" id="PR00799">
    <property type="entry name" value="TRANSAMINASE"/>
</dbReference>
<dbReference type="FunFam" id="3.40.640.10:FF:000026">
    <property type="entry name" value="Aspartate aminotransferase"/>
    <property type="match status" value="1"/>
</dbReference>
<evidence type="ECO:0000256" key="5">
    <source>
        <dbReference type="ARBA" id="ARBA00022679"/>
    </source>
</evidence>
<feature type="compositionally biased region" description="Polar residues" evidence="9">
    <location>
        <begin position="640"/>
        <end position="672"/>
    </location>
</feature>
<dbReference type="STRING" id="92696.A0A4R0RRF7"/>
<feature type="compositionally biased region" description="Polar residues" evidence="9">
    <location>
        <begin position="1224"/>
        <end position="1236"/>
    </location>
</feature>
<dbReference type="EMBL" id="RWJN01000005">
    <property type="protein sequence ID" value="TCD71480.1"/>
    <property type="molecule type" value="Genomic_DNA"/>
</dbReference>
<feature type="compositionally biased region" description="Polar residues" evidence="9">
    <location>
        <begin position="1116"/>
        <end position="1126"/>
    </location>
</feature>
<evidence type="ECO:0000256" key="4">
    <source>
        <dbReference type="ARBA" id="ARBA00022576"/>
    </source>
</evidence>
<evidence type="ECO:0000313" key="12">
    <source>
        <dbReference type="Proteomes" id="UP000292702"/>
    </source>
</evidence>
<feature type="compositionally biased region" description="Polar residues" evidence="9">
    <location>
        <begin position="1201"/>
        <end position="1216"/>
    </location>
</feature>
<comment type="subunit">
    <text evidence="3 8">Homodimer.</text>
</comment>
<dbReference type="FunFam" id="3.90.1150.10:FF:000001">
    <property type="entry name" value="Aspartate aminotransferase"/>
    <property type="match status" value="1"/>
</dbReference>
<evidence type="ECO:0000313" key="11">
    <source>
        <dbReference type="EMBL" id="TCD71480.1"/>
    </source>
</evidence>
<feature type="compositionally biased region" description="Polar residues" evidence="9">
    <location>
        <begin position="1054"/>
        <end position="1068"/>
    </location>
</feature>
<dbReference type="InterPro" id="IPR004838">
    <property type="entry name" value="NHTrfase_class1_PyrdxlP-BS"/>
</dbReference>
<dbReference type="NCBIfam" id="NF006719">
    <property type="entry name" value="PRK09257.1"/>
    <property type="match status" value="1"/>
</dbReference>
<keyword evidence="4 8" id="KW-0032">Aminotransferase</keyword>
<evidence type="ECO:0000256" key="3">
    <source>
        <dbReference type="ARBA" id="ARBA00011738"/>
    </source>
</evidence>
<dbReference type="GO" id="GO:0006533">
    <property type="term" value="P:L-aspartate catabolic process"/>
    <property type="evidence" value="ECO:0007669"/>
    <property type="project" value="TreeGrafter"/>
</dbReference>
<dbReference type="Gene3D" id="3.40.640.10">
    <property type="entry name" value="Type I PLP-dependent aspartate aminotransferase-like (Major domain)"/>
    <property type="match status" value="1"/>
</dbReference>
<evidence type="ECO:0000256" key="7">
    <source>
        <dbReference type="ARBA" id="ARBA00049185"/>
    </source>
</evidence>
<name>A0A4R0RRF7_9APHY</name>
<feature type="region of interest" description="Disordered" evidence="9">
    <location>
        <begin position="635"/>
        <end position="672"/>
    </location>
</feature>
<dbReference type="GO" id="GO:0005739">
    <property type="term" value="C:mitochondrion"/>
    <property type="evidence" value="ECO:0007669"/>
    <property type="project" value="TreeGrafter"/>
</dbReference>
<comment type="caution">
    <text evidence="11">The sequence shown here is derived from an EMBL/GenBank/DDBJ whole genome shotgun (WGS) entry which is preliminary data.</text>
</comment>
<evidence type="ECO:0000256" key="2">
    <source>
        <dbReference type="ARBA" id="ARBA00007441"/>
    </source>
</evidence>
<feature type="region of interest" description="Disordered" evidence="9">
    <location>
        <begin position="1201"/>
        <end position="1251"/>
    </location>
</feature>
<evidence type="ECO:0000256" key="1">
    <source>
        <dbReference type="ARBA" id="ARBA00001933"/>
    </source>
</evidence>
<evidence type="ECO:0000256" key="8">
    <source>
        <dbReference type="RuleBase" id="RU000480"/>
    </source>
</evidence>
<feature type="compositionally biased region" description="Polar residues" evidence="9">
    <location>
        <begin position="1314"/>
        <end position="1336"/>
    </location>
</feature>
<accession>A0A4R0RRF7</accession>
<dbReference type="PANTHER" id="PTHR11879:SF22">
    <property type="entry name" value="ASPARTATE AMINOTRANSFERASE, MITOCHONDRIAL"/>
    <property type="match status" value="1"/>
</dbReference>
<keyword evidence="12" id="KW-1185">Reference proteome</keyword>
<dbReference type="InterPro" id="IPR000796">
    <property type="entry name" value="Asp_trans"/>
</dbReference>
<dbReference type="Pfam" id="PF00155">
    <property type="entry name" value="Aminotran_1_2"/>
    <property type="match status" value="1"/>
</dbReference>
<dbReference type="OrthoDB" id="6752799at2759"/>
<comment type="catalytic activity">
    <reaction evidence="7 8">
        <text>L-aspartate + 2-oxoglutarate = oxaloacetate + L-glutamate</text>
        <dbReference type="Rhea" id="RHEA:21824"/>
        <dbReference type="ChEBI" id="CHEBI:16452"/>
        <dbReference type="ChEBI" id="CHEBI:16810"/>
        <dbReference type="ChEBI" id="CHEBI:29985"/>
        <dbReference type="ChEBI" id="CHEBI:29991"/>
        <dbReference type="EC" id="2.6.1.1"/>
    </reaction>
</comment>
<dbReference type="InterPro" id="IPR015424">
    <property type="entry name" value="PyrdxlP-dep_Trfase"/>
</dbReference>
<dbReference type="EC" id="2.6.1.1" evidence="8"/>
<dbReference type="Gene3D" id="3.90.1150.10">
    <property type="entry name" value="Aspartate Aminotransferase, domain 1"/>
    <property type="match status" value="1"/>
</dbReference>
<feature type="region of interest" description="Disordered" evidence="9">
    <location>
        <begin position="1090"/>
        <end position="1142"/>
    </location>
</feature>
<comment type="similarity">
    <text evidence="2">Belongs to the class-I pyridoxal-phosphate-dependent aminotransferase family.</text>
</comment>
<feature type="domain" description="Aminotransferase class I/classII large" evidence="10">
    <location>
        <begin position="50"/>
        <end position="413"/>
    </location>
</feature>
<evidence type="ECO:0000256" key="6">
    <source>
        <dbReference type="ARBA" id="ARBA00022898"/>
    </source>
</evidence>
<feature type="compositionally biased region" description="Polar residues" evidence="9">
    <location>
        <begin position="468"/>
        <end position="481"/>
    </location>
</feature>
<feature type="region of interest" description="Disordered" evidence="9">
    <location>
        <begin position="1313"/>
        <end position="1339"/>
    </location>
</feature>
<feature type="region of interest" description="Disordered" evidence="9">
    <location>
        <begin position="541"/>
        <end position="619"/>
    </location>
</feature>
<feature type="region of interest" description="Disordered" evidence="9">
    <location>
        <begin position="459"/>
        <end position="484"/>
    </location>
</feature>
<dbReference type="InterPro" id="IPR015421">
    <property type="entry name" value="PyrdxlP-dep_Trfase_major"/>
</dbReference>
<feature type="region of interest" description="Disordered" evidence="9">
    <location>
        <begin position="1033"/>
        <end position="1073"/>
    </location>
</feature>
<feature type="region of interest" description="Disordered" evidence="9">
    <location>
        <begin position="962"/>
        <end position="985"/>
    </location>
</feature>
<comment type="cofactor">
    <cofactor evidence="1">
        <name>pyridoxal 5'-phosphate</name>
        <dbReference type="ChEBI" id="CHEBI:597326"/>
    </cofactor>
</comment>
<dbReference type="SUPFAM" id="SSF53383">
    <property type="entry name" value="PLP-dependent transferases"/>
    <property type="match status" value="1"/>
</dbReference>
<dbReference type="Proteomes" id="UP000292702">
    <property type="component" value="Unassembled WGS sequence"/>
</dbReference>
<gene>
    <name evidence="11" type="primary">AAT1</name>
    <name evidence="11" type="ORF">EIP91_008860</name>
</gene>
<dbReference type="GO" id="GO:0004069">
    <property type="term" value="F:L-aspartate:2-oxoglutarate aminotransferase activity"/>
    <property type="evidence" value="ECO:0007669"/>
    <property type="project" value="UniProtKB-EC"/>
</dbReference>
<sequence>MQAIARPLARASPRALSRAAALSTWSAVPAGPPDPILGITDAFKKDQDPRKINLGVGAYRDGNGKPYILPSVKKAESLIADVDHEYLPITGLPEFTKRAALLAYGEDSAPLKNNAIAVTQSISGTGALRIGGAFVARFYPHSKTIYLPVPTWGNHIPLFRDSGLEVKTYRYYDKKTIGLDFAGLKEDLQSMPEKSIVLLHACAHNPTGVDLTQEQWIEVSNIIKEKSLFPFFDMAYQGFASGSISRDAFAVRHFVSEGHQVALCQSFAKNMGLYGERVGAFSLTTADAEEKARVESQLKIVIRPMYSNPPIHGARIASAILGSPELYSQWEGEVKGMAERIISMRDRLYDNLVTLNTPGDWNHIKSQIGMFSFTGLTTPQTKALAEKAHIYMTADGRISMAGLNGNNIDYFSESVSKAVKDAARFYLYRLARKSKWNLEAAWWAGVMWRGPIRQKSSTPFFPGAWPGTPTSSKTEAASNATCPDDIEPLKHLGEGKGAKSPLPHLDHVTNFHRRISQTYIDSAGGGASGIQGLNVEIPQSPHLTGLSEYTDFSSTSPTESLPTPEASCSSGVGFPALSHKSSDNMNPFSLSKPPRPARNPSRTSSAGERRTIPDFPMDLSTESPLLQFARRPLPMHAFSPSDSDTSYATSPEQPSSIEDSSYAAQLSPDHSQLSDIPHPMPLSGFASTFFPLSDRDSSCGLLSPSTFDSTRAIDTDSPVLPADDHDPNITPASLYAGQHRVRNPLNPSSAELDAFGIAASNIMVEVHSTIESIPTSFRSTSLLESINDTAQGHACRQSSVSLSLSLDLSSSEHDSIHRASRFRQVCDSQYHSPKGKDRQRRTPSPISPLGQRLSATRMMSQVVAPHARVVDPAVAKPGKFLTFEKVKKFGGRIRELFKSGKTPGPSNADSEIGIRTHTAVTAVEYTSEHPIPKVEQPHPVLNSPRSITQSMLELTPILDPRKRRRQTMPAATSSMPNVSQPKPTRPASFLAMGSSSNNTPRHLLGMPNIIAFAPSQPQPPGPSFNRRFSFNSSAHPMRHRGVPPSHPPIVVPSQGRSRTQTAPQTAQEPVQAKDRRFSLTSALGEALRSTVIPHPPLPQYALPPKSYSDHERVPSHSRSASTSANDAWNAGHSPKKDVTPKRGSIMTQTVVKEEHHPQSPEIVVRRPSFADDEHGINGHSDIQVIIRDSLPVITAAPTIQSSARNRARSQTQSTVQEAPRVRQLSRQQDDTQSTCPPTKRRSRGFSLSSVISKKAQRARSIIVGRSGEASSNSPVLSALAPTRADTDVKTGGGTMTTSVSGVSFDMVTPGDVQASATNKVSSPTSSGQRDQETSSGCAEYEPDLVMDRMSFATTDIQSTPVSSMDLSFMPSPSSPAVPVPVPIGITMSANTSASTFADEEGGIDSDEREEEREFMRTLGLEFDEIARRARDDSE</sequence>
<organism evidence="11 12">
    <name type="scientific">Steccherinum ochraceum</name>
    <dbReference type="NCBI Taxonomy" id="92696"/>
    <lineage>
        <taxon>Eukaryota</taxon>
        <taxon>Fungi</taxon>
        <taxon>Dikarya</taxon>
        <taxon>Basidiomycota</taxon>
        <taxon>Agaricomycotina</taxon>
        <taxon>Agaricomycetes</taxon>
        <taxon>Polyporales</taxon>
        <taxon>Steccherinaceae</taxon>
        <taxon>Steccherinum</taxon>
    </lineage>
</organism>
<feature type="compositionally biased region" description="Polar residues" evidence="9">
    <location>
        <begin position="969"/>
        <end position="982"/>
    </location>
</feature>
<dbReference type="PROSITE" id="PS00105">
    <property type="entry name" value="AA_TRANSFER_CLASS_1"/>
    <property type="match status" value="1"/>
</dbReference>
<comment type="miscellaneous">
    <text evidence="8">In eukaryotes there are cytoplasmic, mitochondrial and chloroplastic isozymes.</text>
</comment>
<dbReference type="CDD" id="cd00609">
    <property type="entry name" value="AAT_like"/>
    <property type="match status" value="1"/>
</dbReference>
<feature type="region of interest" description="Disordered" evidence="9">
    <location>
        <begin position="819"/>
        <end position="852"/>
    </location>
</feature>
<protein>
    <recommendedName>
        <fullName evidence="8">Aspartate aminotransferase</fullName>
        <ecNumber evidence="8">2.6.1.1</ecNumber>
    </recommendedName>
</protein>
<dbReference type="GO" id="GO:0030170">
    <property type="term" value="F:pyridoxal phosphate binding"/>
    <property type="evidence" value="ECO:0007669"/>
    <property type="project" value="InterPro"/>
</dbReference>
<proteinExistence type="inferred from homology"/>
<evidence type="ECO:0000256" key="9">
    <source>
        <dbReference type="SAM" id="MobiDB-lite"/>
    </source>
</evidence>
<dbReference type="PANTHER" id="PTHR11879">
    <property type="entry name" value="ASPARTATE AMINOTRANSFERASE"/>
    <property type="match status" value="1"/>
</dbReference>
<keyword evidence="5 8" id="KW-0808">Transferase</keyword>
<reference evidence="11 12" key="1">
    <citation type="submission" date="2018-11" db="EMBL/GenBank/DDBJ databases">
        <title>Genome assembly of Steccherinum ochraceum LE-BIN_3174, the white-rot fungus of the Steccherinaceae family (The Residual Polyporoid clade, Polyporales, Basidiomycota).</title>
        <authorList>
            <person name="Fedorova T.V."/>
            <person name="Glazunova O.A."/>
            <person name="Landesman E.O."/>
            <person name="Moiseenko K.V."/>
            <person name="Psurtseva N.V."/>
            <person name="Savinova O.S."/>
            <person name="Shakhova N.V."/>
            <person name="Tyazhelova T.V."/>
            <person name="Vasina D.V."/>
        </authorList>
    </citation>
    <scope>NUCLEOTIDE SEQUENCE [LARGE SCALE GENOMIC DNA]</scope>
    <source>
        <strain evidence="11 12">LE-BIN_3174</strain>
    </source>
</reference>
<dbReference type="InterPro" id="IPR015422">
    <property type="entry name" value="PyrdxlP-dep_Trfase_small"/>
</dbReference>
<keyword evidence="6" id="KW-0663">Pyridoxal phosphate</keyword>
<feature type="compositionally biased region" description="Low complexity" evidence="9">
    <location>
        <begin position="553"/>
        <end position="567"/>
    </location>
</feature>
<dbReference type="InterPro" id="IPR004839">
    <property type="entry name" value="Aminotransferase_I/II_large"/>
</dbReference>